<comment type="caution">
    <text evidence="2">The sequence shown here is derived from an EMBL/GenBank/DDBJ whole genome shotgun (WGS) entry which is preliminary data.</text>
</comment>
<sequence>METSVPSKIKRMSPQLLVKDIARAVQFYANALGFSVDFRYEDFYAGIIKDGYSIHLKVDGDNAEGKSSQGNSENVSIIFNISHIESLYDELCTEGISISQSLRDMPYGKEFYIADPDGNILAFLE</sequence>
<dbReference type="PANTHER" id="PTHR36437:SF2">
    <property type="entry name" value="GLYOXALASE_BLEOMYCIN RESISTANCE PROTEIN_DIOXYGENASE"/>
    <property type="match status" value="1"/>
</dbReference>
<dbReference type="PANTHER" id="PTHR36437">
    <property type="entry name" value="GLYOXALASE/BLEOMYCIN RESISTANCE PROTEIN/DIOXYGENASE"/>
    <property type="match status" value="1"/>
</dbReference>
<organism evidence="2 3">
    <name type="scientific">Chitinophaga parva</name>
    <dbReference type="NCBI Taxonomy" id="2169414"/>
    <lineage>
        <taxon>Bacteria</taxon>
        <taxon>Pseudomonadati</taxon>
        <taxon>Bacteroidota</taxon>
        <taxon>Chitinophagia</taxon>
        <taxon>Chitinophagales</taxon>
        <taxon>Chitinophagaceae</taxon>
        <taxon>Chitinophaga</taxon>
    </lineage>
</organism>
<evidence type="ECO:0000313" key="2">
    <source>
        <dbReference type="EMBL" id="PUZ29405.1"/>
    </source>
</evidence>
<dbReference type="InterPro" id="IPR037523">
    <property type="entry name" value="VOC_core"/>
</dbReference>
<dbReference type="InterPro" id="IPR004360">
    <property type="entry name" value="Glyas_Fos-R_dOase_dom"/>
</dbReference>
<dbReference type="Gene3D" id="3.10.180.10">
    <property type="entry name" value="2,3-Dihydroxybiphenyl 1,2-Dioxygenase, domain 1"/>
    <property type="match status" value="1"/>
</dbReference>
<dbReference type="AlphaFoldDB" id="A0A2T7BNZ7"/>
<accession>A0A2T7BNZ7</accession>
<dbReference type="PROSITE" id="PS51819">
    <property type="entry name" value="VOC"/>
    <property type="match status" value="1"/>
</dbReference>
<evidence type="ECO:0000259" key="1">
    <source>
        <dbReference type="PROSITE" id="PS51819"/>
    </source>
</evidence>
<dbReference type="InterPro" id="IPR029068">
    <property type="entry name" value="Glyas_Bleomycin-R_OHBP_Dase"/>
</dbReference>
<dbReference type="Pfam" id="PF00903">
    <property type="entry name" value="Glyoxalase"/>
    <property type="match status" value="1"/>
</dbReference>
<protein>
    <recommendedName>
        <fullName evidence="1">VOC domain-containing protein</fullName>
    </recommendedName>
</protein>
<dbReference type="EMBL" id="QCYK01000001">
    <property type="protein sequence ID" value="PUZ29405.1"/>
    <property type="molecule type" value="Genomic_DNA"/>
</dbReference>
<proteinExistence type="predicted"/>
<dbReference type="Proteomes" id="UP000244450">
    <property type="component" value="Unassembled WGS sequence"/>
</dbReference>
<gene>
    <name evidence="2" type="ORF">DCC81_08135</name>
</gene>
<dbReference type="SUPFAM" id="SSF54593">
    <property type="entry name" value="Glyoxalase/Bleomycin resistance protein/Dihydroxybiphenyl dioxygenase"/>
    <property type="match status" value="1"/>
</dbReference>
<name>A0A2T7BNZ7_9BACT</name>
<keyword evidence="3" id="KW-1185">Reference proteome</keyword>
<evidence type="ECO:0000313" key="3">
    <source>
        <dbReference type="Proteomes" id="UP000244450"/>
    </source>
</evidence>
<feature type="domain" description="VOC" evidence="1">
    <location>
        <begin position="8"/>
        <end position="125"/>
    </location>
</feature>
<dbReference type="OrthoDB" id="9796521at2"/>
<reference evidence="2 3" key="1">
    <citation type="submission" date="2018-04" db="EMBL/GenBank/DDBJ databases">
        <title>Chitinophaga fuyangensis sp. nov., isolated from soil in a chemical factory.</title>
        <authorList>
            <person name="Chen K."/>
        </authorList>
    </citation>
    <scope>NUCLEOTIDE SEQUENCE [LARGE SCALE GENOMIC DNA]</scope>
    <source>
        <strain evidence="2 3">LY-1</strain>
    </source>
</reference>